<proteinExistence type="predicted"/>
<name>A0A286RL19_9BACT</name>
<evidence type="ECO:0000313" key="3">
    <source>
        <dbReference type="Proteomes" id="UP000215086"/>
    </source>
</evidence>
<sequence length="179" mass="19592">MAGLLAAAAQEERPEFSQELHQRILRQVARIGAVGGNRTARWLFSRQRLRVRLALAGCAVAVVLAVLAVTSARHGGFPFMVGPKTEQVAKKMSGQTENPPEAVIHGNSREIGLFPDRSLAVIVSTPDRTVQQLQTQLTQLESGRWAGLDRDLLIASEMLKNQLPLNLVAQIRTGEQRTP</sequence>
<evidence type="ECO:0000313" key="2">
    <source>
        <dbReference type="EMBL" id="ASV76664.1"/>
    </source>
</evidence>
<keyword evidence="1" id="KW-1133">Transmembrane helix</keyword>
<keyword evidence="3" id="KW-1185">Reference proteome</keyword>
<accession>A0A286RL19</accession>
<gene>
    <name evidence="2" type="ORF">THTE_4063</name>
</gene>
<dbReference type="Proteomes" id="UP000215086">
    <property type="component" value="Chromosome"/>
</dbReference>
<keyword evidence="1" id="KW-0812">Transmembrane</keyword>
<organism evidence="2 3">
    <name type="scientific">Thermogutta terrifontis</name>
    <dbReference type="NCBI Taxonomy" id="1331910"/>
    <lineage>
        <taxon>Bacteria</taxon>
        <taxon>Pseudomonadati</taxon>
        <taxon>Planctomycetota</taxon>
        <taxon>Planctomycetia</taxon>
        <taxon>Pirellulales</taxon>
        <taxon>Thermoguttaceae</taxon>
        <taxon>Thermogutta</taxon>
    </lineage>
</organism>
<feature type="transmembrane region" description="Helical" evidence="1">
    <location>
        <begin position="51"/>
        <end position="70"/>
    </location>
</feature>
<dbReference type="AlphaFoldDB" id="A0A286RL19"/>
<protein>
    <submittedName>
        <fullName evidence="2">Uncharacterized protein</fullName>
    </submittedName>
</protein>
<evidence type="ECO:0000256" key="1">
    <source>
        <dbReference type="SAM" id="Phobius"/>
    </source>
</evidence>
<keyword evidence="1" id="KW-0472">Membrane</keyword>
<dbReference type="EMBL" id="CP018477">
    <property type="protein sequence ID" value="ASV76664.1"/>
    <property type="molecule type" value="Genomic_DNA"/>
</dbReference>
<reference evidence="2 3" key="1">
    <citation type="journal article" name="Front. Microbiol.">
        <title>Sugar Metabolism of the First Thermophilic Planctomycete Thermogutta terrifontis: Comparative Genomic and Transcriptomic Approaches.</title>
        <authorList>
            <person name="Elcheninov A.G."/>
            <person name="Menzel P."/>
            <person name="Gudbergsdottir S.R."/>
            <person name="Slesarev A.I."/>
            <person name="Kadnikov V.V."/>
            <person name="Krogh A."/>
            <person name="Bonch-Osmolovskaya E.A."/>
            <person name="Peng X."/>
            <person name="Kublanov I.V."/>
        </authorList>
    </citation>
    <scope>NUCLEOTIDE SEQUENCE [LARGE SCALE GENOMIC DNA]</scope>
    <source>
        <strain evidence="2 3">R1</strain>
    </source>
</reference>
<dbReference type="KEGG" id="ttf:THTE_4063"/>